<reference evidence="2 3" key="1">
    <citation type="submission" date="2014-10" db="EMBL/GenBank/DDBJ databases">
        <title>Draft genome of anammox bacterium scalindua brodae, obtained using differential coverage binning of sequence data from two enrichment reactors.</title>
        <authorList>
            <person name="Speth D.R."/>
            <person name="Russ L."/>
            <person name="Kartal B."/>
            <person name="Op den Camp H.J."/>
            <person name="Dutilh B.E."/>
            <person name="Jetten M.S."/>
        </authorList>
    </citation>
    <scope>NUCLEOTIDE SEQUENCE [LARGE SCALE GENOMIC DNA]</scope>
    <source>
        <strain evidence="2">RU1</strain>
    </source>
</reference>
<dbReference type="EMBL" id="JRYO01000085">
    <property type="protein sequence ID" value="KHE92892.1"/>
    <property type="molecule type" value="Genomic_DNA"/>
</dbReference>
<dbReference type="AlphaFoldDB" id="A0A0B0EIM8"/>
<evidence type="ECO:0000313" key="2">
    <source>
        <dbReference type="EMBL" id="KHE92892.1"/>
    </source>
</evidence>
<sequence>MGIKIKLPFGLDKNNTLVHISDVENGKNCGCVCPSCQSPLIAAKGNIKQHHFRHDDGRDACEGGLESTVHLAAKQIISERQKITLPEYVVFSSSKDSRGKRYSKCFIPSKTIDFDSVEEEKDLHGIRADILAKIGNRPLVIEIFYRHKVDAQKLDKIEKADISAIEIDLSGLAPKDVEDWEHFWSYLNNPQHIQWLNNARVNDNISKQIEKELTREIQEQEKKYKQEDIEIEKAALLEAIKEIQFFKKKEHIDLLKKEALSHPAWEYFSKYVPYKWDEFPELINKEVPNGDWIFGCDRRIWQSIIYGYFILHKNNKFSIGLING</sequence>
<protein>
    <recommendedName>
        <fullName evidence="4">Competence protein CoiA-like family protein</fullName>
    </recommendedName>
</protein>
<evidence type="ECO:0000313" key="3">
    <source>
        <dbReference type="Proteomes" id="UP000030652"/>
    </source>
</evidence>
<organism evidence="2 3">
    <name type="scientific">Candidatus Scalindua brodae</name>
    <dbReference type="NCBI Taxonomy" id="237368"/>
    <lineage>
        <taxon>Bacteria</taxon>
        <taxon>Pseudomonadati</taxon>
        <taxon>Planctomycetota</taxon>
        <taxon>Candidatus Brocadiia</taxon>
        <taxon>Candidatus Brocadiales</taxon>
        <taxon>Candidatus Scalinduaceae</taxon>
        <taxon>Candidatus Scalindua</taxon>
    </lineage>
</organism>
<dbReference type="eggNOG" id="COG4469">
    <property type="taxonomic scope" value="Bacteria"/>
</dbReference>
<evidence type="ECO:0000256" key="1">
    <source>
        <dbReference type="SAM" id="Coils"/>
    </source>
</evidence>
<evidence type="ECO:0008006" key="4">
    <source>
        <dbReference type="Google" id="ProtNLM"/>
    </source>
</evidence>
<gene>
    <name evidence="2" type="ORF">SCABRO_01281</name>
</gene>
<feature type="coiled-coil region" evidence="1">
    <location>
        <begin position="210"/>
        <end position="237"/>
    </location>
</feature>
<dbReference type="Proteomes" id="UP000030652">
    <property type="component" value="Unassembled WGS sequence"/>
</dbReference>
<proteinExistence type="predicted"/>
<keyword evidence="1" id="KW-0175">Coiled coil</keyword>
<name>A0A0B0EIM8_9BACT</name>
<accession>A0A0B0EIM8</accession>
<comment type="caution">
    <text evidence="2">The sequence shown here is derived from an EMBL/GenBank/DDBJ whole genome shotgun (WGS) entry which is preliminary data.</text>
</comment>